<dbReference type="EMBL" id="JAODUO010005999">
    <property type="protein sequence ID" value="KAK2140061.1"/>
    <property type="molecule type" value="Genomic_DNA"/>
</dbReference>
<dbReference type="Proteomes" id="UP001209878">
    <property type="component" value="Unassembled WGS sequence"/>
</dbReference>
<evidence type="ECO:0000313" key="2">
    <source>
        <dbReference type="Proteomes" id="UP001209878"/>
    </source>
</evidence>
<dbReference type="PANTHER" id="PTHR37984:SF7">
    <property type="entry name" value="INTEGRASE CATALYTIC DOMAIN-CONTAINING PROTEIN"/>
    <property type="match status" value="1"/>
</dbReference>
<dbReference type="InterPro" id="IPR050951">
    <property type="entry name" value="Retrovirus_Pol_polyprotein"/>
</dbReference>
<sequence length="153" mass="17803">MTDHKPLETIICAKPIHAAHTRLQRMLHQIRGYNFDIKYRPGETIKELPTDLRPYWSFRDELAMESGVLFKGRQVSIPRSMQKEILQRFYQCHHGAEKTRRLARESVYCKQRCRTNLQLVRDLPGAPGRTQEGAPDTARTTVTTMAVHCVRSR</sequence>
<comment type="caution">
    <text evidence="1">The sequence shown here is derived from an EMBL/GenBank/DDBJ whole genome shotgun (WGS) entry which is preliminary data.</text>
</comment>
<dbReference type="AlphaFoldDB" id="A0AAD9ISZ7"/>
<gene>
    <name evidence="1" type="ORF">NP493_6007g00005</name>
</gene>
<accession>A0AAD9ISZ7</accession>
<proteinExistence type="predicted"/>
<name>A0AAD9ISZ7_RIDPI</name>
<keyword evidence="2" id="KW-1185">Reference proteome</keyword>
<reference evidence="1" key="1">
    <citation type="journal article" date="2023" name="Mol. Biol. Evol.">
        <title>Third-Generation Sequencing Reveals the Adaptive Role of the Epigenome in Three Deep-Sea Polychaetes.</title>
        <authorList>
            <person name="Perez M."/>
            <person name="Aroh O."/>
            <person name="Sun Y."/>
            <person name="Lan Y."/>
            <person name="Juniper S.K."/>
            <person name="Young C.R."/>
            <person name="Angers B."/>
            <person name="Qian P.Y."/>
        </authorList>
    </citation>
    <scope>NUCLEOTIDE SEQUENCE</scope>
    <source>
        <strain evidence="1">R07B-5</strain>
    </source>
</reference>
<dbReference type="PANTHER" id="PTHR37984">
    <property type="entry name" value="PROTEIN CBG26694"/>
    <property type="match status" value="1"/>
</dbReference>
<evidence type="ECO:0000313" key="1">
    <source>
        <dbReference type="EMBL" id="KAK2140061.1"/>
    </source>
</evidence>
<evidence type="ECO:0008006" key="3">
    <source>
        <dbReference type="Google" id="ProtNLM"/>
    </source>
</evidence>
<organism evidence="1 2">
    <name type="scientific">Ridgeia piscesae</name>
    <name type="common">Tubeworm</name>
    <dbReference type="NCBI Taxonomy" id="27915"/>
    <lineage>
        <taxon>Eukaryota</taxon>
        <taxon>Metazoa</taxon>
        <taxon>Spiralia</taxon>
        <taxon>Lophotrochozoa</taxon>
        <taxon>Annelida</taxon>
        <taxon>Polychaeta</taxon>
        <taxon>Sedentaria</taxon>
        <taxon>Canalipalpata</taxon>
        <taxon>Sabellida</taxon>
        <taxon>Siboglinidae</taxon>
        <taxon>Ridgeia</taxon>
    </lineage>
</organism>
<protein>
    <recommendedName>
        <fullName evidence="3">Reverse transcriptase RNase H-like domain-containing protein</fullName>
    </recommendedName>
</protein>